<dbReference type="SUPFAM" id="SSF51735">
    <property type="entry name" value="NAD(P)-binding Rossmann-fold domains"/>
    <property type="match status" value="1"/>
</dbReference>
<reference evidence="4" key="1">
    <citation type="submission" date="2015-12" db="EMBL/GenBank/DDBJ databases">
        <title>De novo transcriptome assembly of four potential Pierce s Disease insect vectors from Arizona vineyards.</title>
        <authorList>
            <person name="Tassone E.E."/>
        </authorList>
    </citation>
    <scope>NUCLEOTIDE SEQUENCE</scope>
</reference>
<evidence type="ECO:0000256" key="1">
    <source>
        <dbReference type="ARBA" id="ARBA00005194"/>
    </source>
</evidence>
<dbReference type="CDD" id="cd05233">
    <property type="entry name" value="SDR_c"/>
    <property type="match status" value="1"/>
</dbReference>
<dbReference type="InterPro" id="IPR002347">
    <property type="entry name" value="SDR_fam"/>
</dbReference>
<dbReference type="GO" id="GO:0006633">
    <property type="term" value="P:fatty acid biosynthetic process"/>
    <property type="evidence" value="ECO:0007669"/>
    <property type="project" value="TreeGrafter"/>
</dbReference>
<dbReference type="Gene3D" id="3.40.50.720">
    <property type="entry name" value="NAD(P)-binding Rossmann-like Domain"/>
    <property type="match status" value="1"/>
</dbReference>
<sequence length="251" mass="26790">MLSGKIALITGGGSGIGRATCEVVARERAYVVVADKVLAVADETVKLLPGNNHISIYMDVSNESSVENAFKAIVYHYNAPPTLVVNSAGCGSMVPPLGITKEQLYEVFDVNVMGTLNVCQLISKELIKNKSQGSIVNVGSIVTNKVLIPSSLGYNASKAVVEQITRAFAGEMAKYNIRFNVVLPGFIDTPLLRQATTPDIINNLVSSCAFERLGKPHEVAEVISFLLSDRSSFVHGTSIEVSGGQPTKNFS</sequence>
<accession>A0A1B6C3J6</accession>
<comment type="pathway">
    <text evidence="1">Lipid metabolism; fatty acid biosynthesis.</text>
</comment>
<evidence type="ECO:0000313" key="4">
    <source>
        <dbReference type="EMBL" id="JAS08067.1"/>
    </source>
</evidence>
<dbReference type="PRINTS" id="PR00080">
    <property type="entry name" value="SDRFAMILY"/>
</dbReference>
<dbReference type="GO" id="GO:0016616">
    <property type="term" value="F:oxidoreductase activity, acting on the CH-OH group of donors, NAD or NADP as acceptor"/>
    <property type="evidence" value="ECO:0007669"/>
    <property type="project" value="TreeGrafter"/>
</dbReference>
<dbReference type="PANTHER" id="PTHR42760">
    <property type="entry name" value="SHORT-CHAIN DEHYDROGENASES/REDUCTASES FAMILY MEMBER"/>
    <property type="match status" value="1"/>
</dbReference>
<dbReference type="AlphaFoldDB" id="A0A1B6C3J6"/>
<comment type="similarity">
    <text evidence="2">Belongs to the short-chain dehydrogenases/reductases (SDR) family.</text>
</comment>
<organism evidence="4">
    <name type="scientific">Clastoptera arizonana</name>
    <name type="common">Arizona spittle bug</name>
    <dbReference type="NCBI Taxonomy" id="38151"/>
    <lineage>
        <taxon>Eukaryota</taxon>
        <taxon>Metazoa</taxon>
        <taxon>Ecdysozoa</taxon>
        <taxon>Arthropoda</taxon>
        <taxon>Hexapoda</taxon>
        <taxon>Insecta</taxon>
        <taxon>Pterygota</taxon>
        <taxon>Neoptera</taxon>
        <taxon>Paraneoptera</taxon>
        <taxon>Hemiptera</taxon>
        <taxon>Auchenorrhyncha</taxon>
        <taxon>Cercopoidea</taxon>
        <taxon>Clastopteridae</taxon>
        <taxon>Clastoptera</taxon>
    </lineage>
</organism>
<dbReference type="PANTHER" id="PTHR42760:SF83">
    <property type="entry name" value="(3R)-3-HYDROXYACYL-COA DEHYDROGENASE"/>
    <property type="match status" value="1"/>
</dbReference>
<dbReference type="FunFam" id="3.40.50.720:FF:000084">
    <property type="entry name" value="Short-chain dehydrogenase reductase"/>
    <property type="match status" value="1"/>
</dbReference>
<dbReference type="Pfam" id="PF13561">
    <property type="entry name" value="adh_short_C2"/>
    <property type="match status" value="1"/>
</dbReference>
<name>A0A1B6C3J6_9HEMI</name>
<protein>
    <submittedName>
        <fullName evidence="4">Uncharacterized protein</fullName>
    </submittedName>
</protein>
<dbReference type="InterPro" id="IPR036291">
    <property type="entry name" value="NAD(P)-bd_dom_sf"/>
</dbReference>
<evidence type="ECO:0000256" key="3">
    <source>
        <dbReference type="ARBA" id="ARBA00023002"/>
    </source>
</evidence>
<evidence type="ECO:0000256" key="2">
    <source>
        <dbReference type="ARBA" id="ARBA00006484"/>
    </source>
</evidence>
<gene>
    <name evidence="4" type="ORF">g.8442</name>
</gene>
<dbReference type="EMBL" id="GEDC01029231">
    <property type="protein sequence ID" value="JAS08067.1"/>
    <property type="molecule type" value="Transcribed_RNA"/>
</dbReference>
<dbReference type="GO" id="GO:0048038">
    <property type="term" value="F:quinone binding"/>
    <property type="evidence" value="ECO:0007669"/>
    <property type="project" value="TreeGrafter"/>
</dbReference>
<dbReference type="PRINTS" id="PR00081">
    <property type="entry name" value="GDHRDH"/>
</dbReference>
<keyword evidence="3" id="KW-0560">Oxidoreductase</keyword>
<proteinExistence type="inferred from homology"/>